<feature type="binding site" evidence="5">
    <location>
        <position position="111"/>
    </location>
    <ligand>
        <name>substrate</name>
    </ligand>
</feature>
<dbReference type="CDD" id="cd19071">
    <property type="entry name" value="AKR_AKR1-5-like"/>
    <property type="match status" value="1"/>
</dbReference>
<evidence type="ECO:0000313" key="8">
    <source>
        <dbReference type="EMBL" id="PRY21389.1"/>
    </source>
</evidence>
<organism evidence="8 9">
    <name type="scientific">Spirosoma oryzae</name>
    <dbReference type="NCBI Taxonomy" id="1469603"/>
    <lineage>
        <taxon>Bacteria</taxon>
        <taxon>Pseudomonadati</taxon>
        <taxon>Bacteroidota</taxon>
        <taxon>Cytophagia</taxon>
        <taxon>Cytophagales</taxon>
        <taxon>Cytophagaceae</taxon>
        <taxon>Spirosoma</taxon>
    </lineage>
</organism>
<dbReference type="PANTHER" id="PTHR43827">
    <property type="entry name" value="2,5-DIKETO-D-GLUCONIC ACID REDUCTASE"/>
    <property type="match status" value="1"/>
</dbReference>
<feature type="active site" description="Proton donor" evidence="4">
    <location>
        <position position="53"/>
    </location>
</feature>
<dbReference type="Gene3D" id="3.20.20.100">
    <property type="entry name" value="NADP-dependent oxidoreductase domain"/>
    <property type="match status" value="1"/>
</dbReference>
<comment type="caution">
    <text evidence="8">The sequence shown here is derived from an EMBL/GenBank/DDBJ whole genome shotgun (WGS) entry which is preliminary data.</text>
</comment>
<sequence>MPTTIPTYTLSNGVTIPQIGFGTWQTPDGDTALNSVKTALQAGYRHIDTAAAYGNEVSIGQAIADSGIDRSELFITTKLWNTERGYDKTLNAFEQSMRKLELDYLDLYLIHWPANAKQFSDWETINAETWRAFEKLYNDDRIKAIGVSNFLPHHLDALAKTATVAPMVNQIEYHPGQLQTETVDYCTAHDILVQAWSPLGTGKMLGDETLTGIAANYGKSVAQVCIRWCLQNGTLPLPKSVTPERIRENLDVLDFTLTDADMQTINQLPYIGGSGLNPDTVTF</sequence>
<evidence type="ECO:0000259" key="7">
    <source>
        <dbReference type="Pfam" id="PF00248"/>
    </source>
</evidence>
<evidence type="ECO:0000256" key="3">
    <source>
        <dbReference type="ARBA" id="ARBA00023002"/>
    </source>
</evidence>
<dbReference type="PANTHER" id="PTHR43827:SF3">
    <property type="entry name" value="NADP-DEPENDENT OXIDOREDUCTASE DOMAIN-CONTAINING PROTEIN"/>
    <property type="match status" value="1"/>
</dbReference>
<dbReference type="InterPro" id="IPR020471">
    <property type="entry name" value="AKR"/>
</dbReference>
<dbReference type="EMBL" id="PVTE01000051">
    <property type="protein sequence ID" value="PRY21389.1"/>
    <property type="molecule type" value="Genomic_DNA"/>
</dbReference>
<dbReference type="FunFam" id="3.20.20.100:FF:000015">
    <property type="entry name" value="Oxidoreductase, aldo/keto reductase family"/>
    <property type="match status" value="1"/>
</dbReference>
<dbReference type="PROSITE" id="PS00063">
    <property type="entry name" value="ALDOKETO_REDUCTASE_3"/>
    <property type="match status" value="1"/>
</dbReference>
<keyword evidence="2" id="KW-0521">NADP</keyword>
<evidence type="ECO:0000313" key="9">
    <source>
        <dbReference type="Proteomes" id="UP000238375"/>
    </source>
</evidence>
<name>A0A2T0RJN7_9BACT</name>
<accession>A0A2T0RJN7</accession>
<dbReference type="InterPro" id="IPR023210">
    <property type="entry name" value="NADP_OxRdtase_dom"/>
</dbReference>
<dbReference type="InterPro" id="IPR018170">
    <property type="entry name" value="Aldo/ket_reductase_CS"/>
</dbReference>
<dbReference type="InterPro" id="IPR036812">
    <property type="entry name" value="NAD(P)_OxRdtase_dom_sf"/>
</dbReference>
<dbReference type="PIRSF" id="PIRSF000097">
    <property type="entry name" value="AKR"/>
    <property type="match status" value="1"/>
</dbReference>
<evidence type="ECO:0000256" key="5">
    <source>
        <dbReference type="PIRSR" id="PIRSR000097-2"/>
    </source>
</evidence>
<dbReference type="PRINTS" id="PR00069">
    <property type="entry name" value="ALDKETRDTASE"/>
</dbReference>
<gene>
    <name evidence="8" type="ORF">CLV58_15116</name>
</gene>
<evidence type="ECO:0000256" key="1">
    <source>
        <dbReference type="ARBA" id="ARBA00007905"/>
    </source>
</evidence>
<evidence type="ECO:0000256" key="2">
    <source>
        <dbReference type="ARBA" id="ARBA00022857"/>
    </source>
</evidence>
<dbReference type="PROSITE" id="PS00798">
    <property type="entry name" value="ALDOKETO_REDUCTASE_1"/>
    <property type="match status" value="1"/>
</dbReference>
<feature type="site" description="Lowers pKa of active site Tyr" evidence="6">
    <location>
        <position position="78"/>
    </location>
</feature>
<reference evidence="8 9" key="1">
    <citation type="submission" date="2018-03" db="EMBL/GenBank/DDBJ databases">
        <title>Genomic Encyclopedia of Archaeal and Bacterial Type Strains, Phase II (KMG-II): from individual species to whole genera.</title>
        <authorList>
            <person name="Goeker M."/>
        </authorList>
    </citation>
    <scope>NUCLEOTIDE SEQUENCE [LARGE SCALE GENOMIC DNA]</scope>
    <source>
        <strain evidence="8 9">DSM 28354</strain>
    </source>
</reference>
<protein>
    <submittedName>
        <fullName evidence="8">Diketogulonate reductase-like aldo/keto reductase</fullName>
    </submittedName>
</protein>
<dbReference type="Pfam" id="PF00248">
    <property type="entry name" value="Aldo_ket_red"/>
    <property type="match status" value="1"/>
</dbReference>
<dbReference type="PROSITE" id="PS00062">
    <property type="entry name" value="ALDOKETO_REDUCTASE_2"/>
    <property type="match status" value="1"/>
</dbReference>
<dbReference type="GO" id="GO:0016616">
    <property type="term" value="F:oxidoreductase activity, acting on the CH-OH group of donors, NAD or NADP as acceptor"/>
    <property type="evidence" value="ECO:0007669"/>
    <property type="project" value="UniProtKB-ARBA"/>
</dbReference>
<dbReference type="OrthoDB" id="9804790at2"/>
<evidence type="ECO:0000256" key="6">
    <source>
        <dbReference type="PIRSR" id="PIRSR000097-3"/>
    </source>
</evidence>
<feature type="domain" description="NADP-dependent oxidoreductase" evidence="7">
    <location>
        <begin position="19"/>
        <end position="268"/>
    </location>
</feature>
<keyword evidence="9" id="KW-1185">Reference proteome</keyword>
<proteinExistence type="inferred from homology"/>
<keyword evidence="3" id="KW-0560">Oxidoreductase</keyword>
<evidence type="ECO:0000256" key="4">
    <source>
        <dbReference type="PIRSR" id="PIRSR000097-1"/>
    </source>
</evidence>
<dbReference type="Proteomes" id="UP000238375">
    <property type="component" value="Unassembled WGS sequence"/>
</dbReference>
<dbReference type="SUPFAM" id="SSF51430">
    <property type="entry name" value="NAD(P)-linked oxidoreductase"/>
    <property type="match status" value="1"/>
</dbReference>
<dbReference type="AlphaFoldDB" id="A0A2T0RJN7"/>
<dbReference type="RefSeq" id="WP_106141014.1">
    <property type="nucleotide sequence ID" value="NZ_PVTE01000051.1"/>
</dbReference>
<comment type="similarity">
    <text evidence="1">Belongs to the aldo/keto reductase family.</text>
</comment>